<evidence type="ECO:0000256" key="11">
    <source>
        <dbReference type="SAM" id="Phobius"/>
    </source>
</evidence>
<dbReference type="InterPro" id="IPR004358">
    <property type="entry name" value="Sig_transdc_His_kin-like_C"/>
</dbReference>
<keyword evidence="10 11" id="KW-0472">Membrane</keyword>
<evidence type="ECO:0000256" key="10">
    <source>
        <dbReference type="ARBA" id="ARBA00023136"/>
    </source>
</evidence>
<evidence type="ECO:0000259" key="13">
    <source>
        <dbReference type="PROSITE" id="PS50885"/>
    </source>
</evidence>
<keyword evidence="6 11" id="KW-0812">Transmembrane</keyword>
<dbReference type="PANTHER" id="PTHR45436:SF5">
    <property type="entry name" value="SENSOR HISTIDINE KINASE TRCS"/>
    <property type="match status" value="1"/>
</dbReference>
<dbReference type="Gene3D" id="1.10.287.130">
    <property type="match status" value="1"/>
</dbReference>
<dbReference type="STRING" id="1120955.SAMN03080610_00671"/>
<keyword evidence="8 11" id="KW-1133">Transmembrane helix</keyword>
<proteinExistence type="predicted"/>
<feature type="transmembrane region" description="Helical" evidence="11">
    <location>
        <begin position="35"/>
        <end position="58"/>
    </location>
</feature>
<dbReference type="SUPFAM" id="SSF55874">
    <property type="entry name" value="ATPase domain of HSP90 chaperone/DNA topoisomerase II/histidine kinase"/>
    <property type="match status" value="1"/>
</dbReference>
<dbReference type="InterPro" id="IPR036097">
    <property type="entry name" value="HisK_dim/P_sf"/>
</dbReference>
<evidence type="ECO:0000256" key="3">
    <source>
        <dbReference type="ARBA" id="ARBA00012438"/>
    </source>
</evidence>
<dbReference type="OrthoDB" id="9809567at2"/>
<dbReference type="SMART" id="SM00387">
    <property type="entry name" value="HATPase_c"/>
    <property type="match status" value="1"/>
</dbReference>
<evidence type="ECO:0000256" key="2">
    <source>
        <dbReference type="ARBA" id="ARBA00004370"/>
    </source>
</evidence>
<feature type="domain" description="Histidine kinase" evidence="12">
    <location>
        <begin position="272"/>
        <end position="477"/>
    </location>
</feature>
<dbReference type="AlphaFoldDB" id="A0A1G5MI55"/>
<dbReference type="Pfam" id="PF02518">
    <property type="entry name" value="HATPase_c"/>
    <property type="match status" value="1"/>
</dbReference>
<dbReference type="InterPro" id="IPR003660">
    <property type="entry name" value="HAMP_dom"/>
</dbReference>
<evidence type="ECO:0000256" key="9">
    <source>
        <dbReference type="ARBA" id="ARBA00023012"/>
    </source>
</evidence>
<feature type="transmembrane region" description="Helical" evidence="11">
    <location>
        <begin position="189"/>
        <end position="212"/>
    </location>
</feature>
<evidence type="ECO:0000256" key="8">
    <source>
        <dbReference type="ARBA" id="ARBA00022989"/>
    </source>
</evidence>
<dbReference type="InterPro" id="IPR003661">
    <property type="entry name" value="HisK_dim/P_dom"/>
</dbReference>
<dbReference type="GO" id="GO:0005886">
    <property type="term" value="C:plasma membrane"/>
    <property type="evidence" value="ECO:0007669"/>
    <property type="project" value="TreeGrafter"/>
</dbReference>
<comment type="subcellular location">
    <subcellularLocation>
        <location evidence="2">Membrane</location>
    </subcellularLocation>
</comment>
<evidence type="ECO:0000256" key="6">
    <source>
        <dbReference type="ARBA" id="ARBA00022692"/>
    </source>
</evidence>
<gene>
    <name evidence="14" type="ORF">SAMN03080610_00671</name>
</gene>
<dbReference type="EMBL" id="FMVW01000001">
    <property type="protein sequence ID" value="SCZ24351.1"/>
    <property type="molecule type" value="Genomic_DNA"/>
</dbReference>
<evidence type="ECO:0000313" key="15">
    <source>
        <dbReference type="Proteomes" id="UP000199347"/>
    </source>
</evidence>
<evidence type="ECO:0000313" key="14">
    <source>
        <dbReference type="EMBL" id="SCZ24351.1"/>
    </source>
</evidence>
<evidence type="ECO:0000256" key="4">
    <source>
        <dbReference type="ARBA" id="ARBA00022553"/>
    </source>
</evidence>
<feature type="domain" description="HAMP" evidence="13">
    <location>
        <begin position="213"/>
        <end position="264"/>
    </location>
</feature>
<dbReference type="InterPro" id="IPR005467">
    <property type="entry name" value="His_kinase_dom"/>
</dbReference>
<dbReference type="InterPro" id="IPR036890">
    <property type="entry name" value="HATPase_C_sf"/>
</dbReference>
<dbReference type="PANTHER" id="PTHR45436">
    <property type="entry name" value="SENSOR HISTIDINE KINASE YKOH"/>
    <property type="match status" value="1"/>
</dbReference>
<evidence type="ECO:0000256" key="1">
    <source>
        <dbReference type="ARBA" id="ARBA00000085"/>
    </source>
</evidence>
<dbReference type="InterPro" id="IPR003594">
    <property type="entry name" value="HATPase_dom"/>
</dbReference>
<protein>
    <recommendedName>
        <fullName evidence="3">histidine kinase</fullName>
        <ecNumber evidence="3">2.7.13.3</ecNumber>
    </recommendedName>
</protein>
<dbReference type="GO" id="GO:0000155">
    <property type="term" value="F:phosphorelay sensor kinase activity"/>
    <property type="evidence" value="ECO:0007669"/>
    <property type="project" value="InterPro"/>
</dbReference>
<dbReference type="PROSITE" id="PS50109">
    <property type="entry name" value="HIS_KIN"/>
    <property type="match status" value="1"/>
</dbReference>
<dbReference type="PROSITE" id="PS50885">
    <property type="entry name" value="HAMP"/>
    <property type="match status" value="1"/>
</dbReference>
<dbReference type="Gene3D" id="3.30.565.10">
    <property type="entry name" value="Histidine kinase-like ATPase, C-terminal domain"/>
    <property type="match status" value="1"/>
</dbReference>
<keyword evidence="5" id="KW-0808">Transferase</keyword>
<dbReference type="InterPro" id="IPR050428">
    <property type="entry name" value="TCS_sensor_his_kinase"/>
</dbReference>
<name>A0A1G5MI55_AFIMA</name>
<keyword evidence="9" id="KW-0902">Two-component regulatory system</keyword>
<dbReference type="SMART" id="SM00388">
    <property type="entry name" value="HisKA"/>
    <property type="match status" value="1"/>
</dbReference>
<keyword evidence="7 14" id="KW-0418">Kinase</keyword>
<dbReference type="EC" id="2.7.13.3" evidence="3"/>
<accession>A0A1G5MI55</accession>
<comment type="catalytic activity">
    <reaction evidence="1">
        <text>ATP + protein L-histidine = ADP + protein N-phospho-L-histidine.</text>
        <dbReference type="EC" id="2.7.13.3"/>
    </reaction>
</comment>
<sequence>MLERLHPRSWGLGFGTPYGRGKEHAKGQGSLSLRLAVIAAAGTTVALLLAAILFISLFRDSLQRSFDFRLVALHKALVGAVVASGEGPNETQVALGEPRFSLPQSGWYWQIRDMETGEVLTASPSLFGDHLAVADLPDPDGRPRRLSFDGPGGRGLRAVERQITKPDGKRLAVLVAGDARGVARDISRFTTIVAITLGIFGLLLAIGAAVLIRFGLRPLRDVRAALQEVRRGERVSLGGQWPDEIAPLAEDLDALILSNREIVERARRHVGNLAHALKTPLAILQNEAEAGEGELAERVGRQVDVMRGQIGHHLDRARIAAQTNVIGAMTPVAPVVEALARVMQKVHGRDRPLKISVHCPAKLVFRGEKQDLEEMVGNLLDNACKWAGSEVTLSCLPSGDGNARRARLIITDDGPGLSPDERQKVLARGMRLDETKPGSGLGLSIVEELARIYGGALTLEAAPEGGVKAVLDLPVAEKDG</sequence>
<evidence type="ECO:0000256" key="5">
    <source>
        <dbReference type="ARBA" id="ARBA00022679"/>
    </source>
</evidence>
<dbReference type="PRINTS" id="PR00344">
    <property type="entry name" value="BCTRLSENSOR"/>
</dbReference>
<evidence type="ECO:0000259" key="12">
    <source>
        <dbReference type="PROSITE" id="PS50109"/>
    </source>
</evidence>
<keyword evidence="4" id="KW-0597">Phosphoprotein</keyword>
<reference evidence="14 15" key="1">
    <citation type="submission" date="2016-10" db="EMBL/GenBank/DDBJ databases">
        <authorList>
            <person name="de Groot N.N."/>
        </authorList>
    </citation>
    <scope>NUCLEOTIDE SEQUENCE [LARGE SCALE GENOMIC DNA]</scope>
    <source>
        <strain evidence="14 15">DSM 2698</strain>
    </source>
</reference>
<dbReference type="RefSeq" id="WP_092809485.1">
    <property type="nucleotide sequence ID" value="NZ_FMVW01000001.1"/>
</dbReference>
<keyword evidence="15" id="KW-1185">Reference proteome</keyword>
<evidence type="ECO:0000256" key="7">
    <source>
        <dbReference type="ARBA" id="ARBA00022777"/>
    </source>
</evidence>
<organism evidence="14 15">
    <name type="scientific">Afifella marina DSM 2698</name>
    <dbReference type="NCBI Taxonomy" id="1120955"/>
    <lineage>
        <taxon>Bacteria</taxon>
        <taxon>Pseudomonadati</taxon>
        <taxon>Pseudomonadota</taxon>
        <taxon>Alphaproteobacteria</taxon>
        <taxon>Hyphomicrobiales</taxon>
        <taxon>Afifellaceae</taxon>
        <taxon>Afifella</taxon>
    </lineage>
</organism>
<dbReference type="Proteomes" id="UP000199347">
    <property type="component" value="Unassembled WGS sequence"/>
</dbReference>
<dbReference type="SUPFAM" id="SSF47384">
    <property type="entry name" value="Homodimeric domain of signal transducing histidine kinase"/>
    <property type="match status" value="1"/>
</dbReference>